<comment type="caution">
    <text evidence="4">The sequence shown here is derived from an EMBL/GenBank/DDBJ whole genome shotgun (WGS) entry which is preliminary data.</text>
</comment>
<comment type="subcellular location">
    <subcellularLocation>
        <location evidence="2">Cytoplasm</location>
    </subcellularLocation>
</comment>
<comment type="catalytic activity">
    <reaction evidence="2">
        <text>L-homoserine + acetyl-CoA = O-acetyl-L-homoserine + CoA</text>
        <dbReference type="Rhea" id="RHEA:13701"/>
        <dbReference type="ChEBI" id="CHEBI:57287"/>
        <dbReference type="ChEBI" id="CHEBI:57288"/>
        <dbReference type="ChEBI" id="CHEBI:57476"/>
        <dbReference type="ChEBI" id="CHEBI:57716"/>
        <dbReference type="EC" id="2.3.1.31"/>
    </reaction>
</comment>
<keyword evidence="2 4" id="KW-0012">Acyltransferase</keyword>
<evidence type="ECO:0000259" key="3">
    <source>
        <dbReference type="Pfam" id="PF00561"/>
    </source>
</evidence>
<dbReference type="InterPro" id="IPR008220">
    <property type="entry name" value="HAT_MetX-like"/>
</dbReference>
<keyword evidence="2" id="KW-0028">Amino-acid biosynthesis</keyword>
<dbReference type="HAMAP" id="MF_00296">
    <property type="entry name" value="MetX_acyltransf"/>
    <property type="match status" value="1"/>
</dbReference>
<dbReference type="InterPro" id="IPR029058">
    <property type="entry name" value="AB_hydrolase_fold"/>
</dbReference>
<dbReference type="PIRSF" id="PIRSF000443">
    <property type="entry name" value="Homoser_Ac_trans"/>
    <property type="match status" value="1"/>
</dbReference>
<protein>
    <recommendedName>
        <fullName evidence="2">Homoserine O-acetyltransferase</fullName>
        <shortName evidence="2">HAT</shortName>
        <ecNumber evidence="2">2.3.1.31</ecNumber>
    </recommendedName>
    <alternativeName>
        <fullName evidence="2">Homoserine transacetylase</fullName>
        <shortName evidence="2">HTA</shortName>
    </alternativeName>
</protein>
<dbReference type="Proteomes" id="UP001595887">
    <property type="component" value="Unassembled WGS sequence"/>
</dbReference>
<dbReference type="NCBIfam" id="TIGR01392">
    <property type="entry name" value="homoserO_Ac_trn"/>
    <property type="match status" value="1"/>
</dbReference>
<accession>A0ABV8RK60</accession>
<comment type="caution">
    <text evidence="2">Lacks conserved residue(s) required for the propagation of feature annotation.</text>
</comment>
<feature type="active site" evidence="2">
    <location>
        <position position="350"/>
    </location>
</feature>
<dbReference type="Gene3D" id="3.40.50.1820">
    <property type="entry name" value="alpha/beta hydrolase"/>
    <property type="match status" value="1"/>
</dbReference>
<evidence type="ECO:0000256" key="2">
    <source>
        <dbReference type="HAMAP-Rule" id="MF_00296"/>
    </source>
</evidence>
<name>A0ABV8RK60_9SPHN</name>
<keyword evidence="2" id="KW-0486">Methionine biosynthesis</keyword>
<dbReference type="InterPro" id="IPR000073">
    <property type="entry name" value="AB_hydrolase_1"/>
</dbReference>
<keyword evidence="1 2" id="KW-0808">Transferase</keyword>
<reference evidence="5" key="1">
    <citation type="journal article" date="2019" name="Int. J. Syst. Evol. Microbiol.">
        <title>The Global Catalogue of Microorganisms (GCM) 10K type strain sequencing project: providing services to taxonomists for standard genome sequencing and annotation.</title>
        <authorList>
            <consortium name="The Broad Institute Genomics Platform"/>
            <consortium name="The Broad Institute Genome Sequencing Center for Infectious Disease"/>
            <person name="Wu L."/>
            <person name="Ma J."/>
        </authorList>
    </citation>
    <scope>NUCLEOTIDE SEQUENCE [LARGE SCALE GENOMIC DNA]</scope>
    <source>
        <strain evidence="5">CECT 8531</strain>
    </source>
</reference>
<comment type="pathway">
    <text evidence="2">Amino-acid biosynthesis; L-methionine biosynthesis via de novo pathway; O-acetyl-L-homoserine from L-homoserine: step 1/1.</text>
</comment>
<dbReference type="Gene3D" id="1.10.1740.110">
    <property type="match status" value="1"/>
</dbReference>
<dbReference type="RefSeq" id="WP_381424698.1">
    <property type="nucleotide sequence ID" value="NZ_JBHSDH010000013.1"/>
</dbReference>
<sequence>MGADERFGLNKGVRLMGPVQLDNGAAFAPLDFAYESYGELNADKSNAILICHALTMDQYVASTHPVTGKDGWWVNMVGPGKPIDTDRYCVLCINVLGSCMGSSGPASIDPGTGEPYAMDFPVITIADMVRAQAILLDHLGIDTLAAVVGGSMGGMQALCWASLYPQRVRSAVVIASAARHSAQNIAFHEVGRQAIMADPYWRGGDYYGDDTPPAKGLSVARMAAHITYMSEAGLTEKFGRNLQDRDAKSFGFDADFQIESYLRHQGISFVDRFDANSYLYITRAMDYFDLAEAHGGNLSAAFRGSQTRFCLISFDSDWLYPTAESRRIVHALNAAGAPVSFVELSSPFGHDAFLIDAPDMNRIVDGFLRAGV</sequence>
<evidence type="ECO:0000313" key="4">
    <source>
        <dbReference type="EMBL" id="MFC4293285.1"/>
    </source>
</evidence>
<dbReference type="EC" id="2.3.1.31" evidence="2"/>
<comment type="similarity">
    <text evidence="2">Belongs to the AB hydrolase superfamily. MetX family.</text>
</comment>
<comment type="subunit">
    <text evidence="2">Homodimer.</text>
</comment>
<feature type="binding site" evidence="2">
    <location>
        <position position="221"/>
    </location>
    <ligand>
        <name>substrate</name>
    </ligand>
</feature>
<feature type="domain" description="AB hydrolase-1" evidence="3">
    <location>
        <begin position="47"/>
        <end position="354"/>
    </location>
</feature>
<proteinExistence type="inferred from homology"/>
<keyword evidence="5" id="KW-1185">Reference proteome</keyword>
<keyword evidence="2" id="KW-0963">Cytoplasm</keyword>
<dbReference type="PANTHER" id="PTHR32268">
    <property type="entry name" value="HOMOSERINE O-ACETYLTRANSFERASE"/>
    <property type="match status" value="1"/>
</dbReference>
<feature type="active site" description="Nucleophile" evidence="2">
    <location>
        <position position="151"/>
    </location>
</feature>
<feature type="binding site" evidence="2">
    <location>
        <position position="351"/>
    </location>
    <ligand>
        <name>substrate</name>
    </ligand>
</feature>
<dbReference type="EMBL" id="JBHSDH010000013">
    <property type="protein sequence ID" value="MFC4293285.1"/>
    <property type="molecule type" value="Genomic_DNA"/>
</dbReference>
<evidence type="ECO:0000256" key="1">
    <source>
        <dbReference type="ARBA" id="ARBA00022679"/>
    </source>
</evidence>
<dbReference type="Pfam" id="PF00561">
    <property type="entry name" value="Abhydrolase_1"/>
    <property type="match status" value="1"/>
</dbReference>
<feature type="active site" evidence="2">
    <location>
        <position position="317"/>
    </location>
</feature>
<dbReference type="PANTHER" id="PTHR32268:SF11">
    <property type="entry name" value="HOMOSERINE O-ACETYLTRANSFERASE"/>
    <property type="match status" value="1"/>
</dbReference>
<dbReference type="GO" id="GO:0004414">
    <property type="term" value="F:homoserine O-acetyltransferase activity"/>
    <property type="evidence" value="ECO:0007669"/>
    <property type="project" value="UniProtKB-EC"/>
</dbReference>
<organism evidence="4 5">
    <name type="scientific">Sphingorhabdus arenilitoris</name>
    <dbReference type="NCBI Taxonomy" id="1490041"/>
    <lineage>
        <taxon>Bacteria</taxon>
        <taxon>Pseudomonadati</taxon>
        <taxon>Pseudomonadota</taxon>
        <taxon>Alphaproteobacteria</taxon>
        <taxon>Sphingomonadales</taxon>
        <taxon>Sphingomonadaceae</taxon>
        <taxon>Sphingorhabdus</taxon>
    </lineage>
</organism>
<evidence type="ECO:0000313" key="5">
    <source>
        <dbReference type="Proteomes" id="UP001595887"/>
    </source>
</evidence>
<dbReference type="NCBIfam" id="NF001209">
    <property type="entry name" value="PRK00175.1"/>
    <property type="match status" value="1"/>
</dbReference>
<comment type="function">
    <text evidence="2">Transfers an acetyl group from acetyl-CoA to L-homoserine, forming acetyl-L-homoserine.</text>
</comment>
<gene>
    <name evidence="2" type="primary">metXA</name>
    <name evidence="4" type="ORF">ACFOWX_12750</name>
</gene>
<dbReference type="SUPFAM" id="SSF53474">
    <property type="entry name" value="alpha/beta-Hydrolases"/>
    <property type="match status" value="1"/>
</dbReference>